<evidence type="ECO:0000259" key="1">
    <source>
        <dbReference type="Pfam" id="PF11074"/>
    </source>
</evidence>
<dbReference type="EMBL" id="JABMIG020000051">
    <property type="protein sequence ID" value="KAL3797820.1"/>
    <property type="molecule type" value="Genomic_DNA"/>
</dbReference>
<reference evidence="2 3" key="1">
    <citation type="journal article" date="2020" name="G3 (Bethesda)">
        <title>Improved Reference Genome for Cyclotella cryptica CCMP332, a Model for Cell Wall Morphogenesis, Salinity Adaptation, and Lipid Production in Diatoms (Bacillariophyta).</title>
        <authorList>
            <person name="Roberts W.R."/>
            <person name="Downey K.M."/>
            <person name="Ruck E.C."/>
            <person name="Traller J.C."/>
            <person name="Alverson A.J."/>
        </authorList>
    </citation>
    <scope>NUCLEOTIDE SEQUENCE [LARGE SCALE GENOMIC DNA]</scope>
    <source>
        <strain evidence="2 3">CCMP332</strain>
    </source>
</reference>
<sequence length="710" mass="80059">MANHGSTKKLIDPPLRYLTKSLVRTALTCPRKLVYATNPKSYPRNDSIVKDPFVKHLADEGKRFGDYCRRLFPHGVEIGPPARTNADQNSIIASAHAIPDAEELVACTNQIIQQDDNSESQQRVTIFEGAVRSGPFFVRPDILDKIVHPNPASRTGSQTELRVIEVKSKSYDSRPSSKRGQMWNVNKKSVKANFLPYIQDIAFQSFVVRRAFPDYDVSSWLMLPDCGKIWNGVNNNPSLFTEVPTLDDTLNAINESTAFLLNVDELVEVALSSKVSFPGSNGETFAETVEQWAEQLSCEDLEASFSEIPIGSQCASCTYRIKSLPDTGQSDANRPRDITAAGFDVCWEKATGLGRDELQQPLVVDLYGYSRETIKKSIEQGKFFLKDLSADDFKSKKESEPNDKISSTRRQWYQVSSLRNESMNSFHEPQYVLKRDSLRQEMDRWQYPWHFVDFETASPVLPYYPGMAPYEIIAFQFSHHIIHEDRTYEVCHASEFLHTETGVCPNEQFLHALYNATRTEGTVFQWSTHENSVLSSLLASNVYTSSLSLHEKETLSALLSDGSRPMVDLCKLAADYYYVDGSGGSSSIKRLLAPTMNVSARLKDIYGHPAYNSNNFVNFQWYQQDDKGLAIDPYKILSGINPVNDGVSDEETSSVTHGGGAATAFHELQCNIDLSEQDRRIREQSLLRYCELDTLSMAMIVQAWQSFLEQ</sequence>
<feature type="domain" description="DUF2779" evidence="1">
    <location>
        <begin position="450"/>
        <end position="587"/>
    </location>
</feature>
<dbReference type="AlphaFoldDB" id="A0ABD3QIH9"/>
<accession>A0ABD3QIH9</accession>
<dbReference type="Pfam" id="PF11074">
    <property type="entry name" value="DUF2779"/>
    <property type="match status" value="1"/>
</dbReference>
<evidence type="ECO:0000313" key="3">
    <source>
        <dbReference type="Proteomes" id="UP001516023"/>
    </source>
</evidence>
<dbReference type="InterPro" id="IPR021301">
    <property type="entry name" value="DUF2779"/>
</dbReference>
<organism evidence="2 3">
    <name type="scientific">Cyclotella cryptica</name>
    <dbReference type="NCBI Taxonomy" id="29204"/>
    <lineage>
        <taxon>Eukaryota</taxon>
        <taxon>Sar</taxon>
        <taxon>Stramenopiles</taxon>
        <taxon>Ochrophyta</taxon>
        <taxon>Bacillariophyta</taxon>
        <taxon>Coscinodiscophyceae</taxon>
        <taxon>Thalassiosirophycidae</taxon>
        <taxon>Stephanodiscales</taxon>
        <taxon>Stephanodiscaceae</taxon>
        <taxon>Cyclotella</taxon>
    </lineage>
</organism>
<comment type="caution">
    <text evidence="2">The sequence shown here is derived from an EMBL/GenBank/DDBJ whole genome shotgun (WGS) entry which is preliminary data.</text>
</comment>
<gene>
    <name evidence="2" type="ORF">HJC23_006858</name>
</gene>
<dbReference type="Proteomes" id="UP001516023">
    <property type="component" value="Unassembled WGS sequence"/>
</dbReference>
<protein>
    <recommendedName>
        <fullName evidence="1">DUF2779 domain-containing protein</fullName>
    </recommendedName>
</protein>
<keyword evidence="3" id="KW-1185">Reference proteome</keyword>
<evidence type="ECO:0000313" key="2">
    <source>
        <dbReference type="EMBL" id="KAL3797820.1"/>
    </source>
</evidence>
<name>A0ABD3QIH9_9STRA</name>
<proteinExistence type="predicted"/>